<proteinExistence type="predicted"/>
<reference evidence="1 2" key="1">
    <citation type="journal article" date="2019" name="Commun. Biol.">
        <title>The bagworm genome reveals a unique fibroin gene that provides high tensile strength.</title>
        <authorList>
            <person name="Kono N."/>
            <person name="Nakamura H."/>
            <person name="Ohtoshi R."/>
            <person name="Tomita M."/>
            <person name="Numata K."/>
            <person name="Arakawa K."/>
        </authorList>
    </citation>
    <scope>NUCLEOTIDE SEQUENCE [LARGE SCALE GENOMIC DNA]</scope>
</reference>
<gene>
    <name evidence="1" type="ORF">EVAR_43863_1</name>
</gene>
<evidence type="ECO:0000313" key="1">
    <source>
        <dbReference type="EMBL" id="GBP56099.1"/>
    </source>
</evidence>
<evidence type="ECO:0008006" key="3">
    <source>
        <dbReference type="Google" id="ProtNLM"/>
    </source>
</evidence>
<comment type="caution">
    <text evidence="1">The sequence shown here is derived from an EMBL/GenBank/DDBJ whole genome shotgun (WGS) entry which is preliminary data.</text>
</comment>
<dbReference type="AlphaFoldDB" id="A0A4C1X161"/>
<dbReference type="EMBL" id="BGZK01000684">
    <property type="protein sequence ID" value="GBP56099.1"/>
    <property type="molecule type" value="Genomic_DNA"/>
</dbReference>
<accession>A0A4C1X161</accession>
<organism evidence="1 2">
    <name type="scientific">Eumeta variegata</name>
    <name type="common">Bagworm moth</name>
    <name type="synonym">Eumeta japonica</name>
    <dbReference type="NCBI Taxonomy" id="151549"/>
    <lineage>
        <taxon>Eukaryota</taxon>
        <taxon>Metazoa</taxon>
        <taxon>Ecdysozoa</taxon>
        <taxon>Arthropoda</taxon>
        <taxon>Hexapoda</taxon>
        <taxon>Insecta</taxon>
        <taxon>Pterygota</taxon>
        <taxon>Neoptera</taxon>
        <taxon>Endopterygota</taxon>
        <taxon>Lepidoptera</taxon>
        <taxon>Glossata</taxon>
        <taxon>Ditrysia</taxon>
        <taxon>Tineoidea</taxon>
        <taxon>Psychidae</taxon>
        <taxon>Oiketicinae</taxon>
        <taxon>Eumeta</taxon>
    </lineage>
</organism>
<dbReference type="Proteomes" id="UP000299102">
    <property type="component" value="Unassembled WGS sequence"/>
</dbReference>
<evidence type="ECO:0000313" key="2">
    <source>
        <dbReference type="Proteomes" id="UP000299102"/>
    </source>
</evidence>
<name>A0A4C1X161_EUMVA</name>
<dbReference type="OrthoDB" id="10017160at2759"/>
<protein>
    <recommendedName>
        <fullName evidence="3">Mos1 transposase HTH domain-containing protein</fullName>
    </recommendedName>
</protein>
<keyword evidence="2" id="KW-1185">Reference proteome</keyword>
<sequence>MKNTAIQRHAVAARVARPLRSRTPALCNHAQSLARHQTALGDEAPCKTIIYNWFAEFKRGRVNLSDEFRSSSAVINKSIDAVRPMIETDWHVTYHTRREHPQA</sequence>